<dbReference type="AlphaFoldDB" id="A0AAD6CS73"/>
<dbReference type="Pfam" id="PF11913">
    <property type="entry name" value="DUF3431"/>
    <property type="match status" value="1"/>
</dbReference>
<sequence length="315" mass="36007">MRLSLRIGLAAALIIFALVLINRQLHTVGQAPQSFWHFDTTSFRASLRQPQQTTQDGIRRKWGGGSKKLLGLTYQTTPIEVPNAGVIVMGKLREENTAWVSAEVAEWRNYIYTVDDTNAPVHTPKNKGREALPYLQYIVDHYDDLPPMIIFLHSHRDGWPAAWHTDTMDYSNVDSVRALQRDFVLQEGFVNLRCQLSPGCPAEMQPFRNPPKPGDTGEKHYADAWKELFGNTKVPEIIAAPCCSQFAVSKEQVLMRPLSDYKRMYNWVLNNDLPDEVTSNIMEYSWHIIFGKDPVFCPDVFQCYADVYGEEVYGF</sequence>
<name>A0AAD6CS73_9EURO</name>
<keyword evidence="2" id="KW-1185">Reference proteome</keyword>
<organism evidence="1 2">
    <name type="scientific">Penicillium frequentans</name>
    <dbReference type="NCBI Taxonomy" id="3151616"/>
    <lineage>
        <taxon>Eukaryota</taxon>
        <taxon>Fungi</taxon>
        <taxon>Dikarya</taxon>
        <taxon>Ascomycota</taxon>
        <taxon>Pezizomycotina</taxon>
        <taxon>Eurotiomycetes</taxon>
        <taxon>Eurotiomycetidae</taxon>
        <taxon>Eurotiales</taxon>
        <taxon>Aspergillaceae</taxon>
        <taxon>Penicillium</taxon>
    </lineage>
</organism>
<reference evidence="1 2" key="1">
    <citation type="journal article" date="2023" name="IMA Fungus">
        <title>Comparative genomic study of the Penicillium genus elucidates a diverse pangenome and 15 lateral gene transfer events.</title>
        <authorList>
            <person name="Petersen C."/>
            <person name="Sorensen T."/>
            <person name="Nielsen M.R."/>
            <person name="Sondergaard T.E."/>
            <person name="Sorensen J.L."/>
            <person name="Fitzpatrick D.A."/>
            <person name="Frisvad J.C."/>
            <person name="Nielsen K.L."/>
        </authorList>
    </citation>
    <scope>NUCLEOTIDE SEQUENCE [LARGE SCALE GENOMIC DNA]</scope>
    <source>
        <strain evidence="1 2">IBT 35679</strain>
    </source>
</reference>
<dbReference type="PANTHER" id="PTHR37490:SF2">
    <property type="match status" value="1"/>
</dbReference>
<comment type="caution">
    <text evidence="1">The sequence shown here is derived from an EMBL/GenBank/DDBJ whole genome shotgun (WGS) entry which is preliminary data.</text>
</comment>
<accession>A0AAD6CS73</accession>
<dbReference type="EMBL" id="JAQIZZ010000006">
    <property type="protein sequence ID" value="KAJ5537608.1"/>
    <property type="molecule type" value="Genomic_DNA"/>
</dbReference>
<dbReference type="Proteomes" id="UP001220324">
    <property type="component" value="Unassembled WGS sequence"/>
</dbReference>
<gene>
    <name evidence="1" type="ORF">N7494_007087</name>
</gene>
<dbReference type="InterPro" id="IPR021838">
    <property type="entry name" value="DUF3431"/>
</dbReference>
<proteinExistence type="predicted"/>
<protein>
    <submittedName>
        <fullName evidence="1">Uncharacterized protein</fullName>
    </submittedName>
</protein>
<dbReference type="PANTHER" id="PTHR37490">
    <property type="entry name" value="EXPRESSED PROTEIN"/>
    <property type="match status" value="1"/>
</dbReference>
<evidence type="ECO:0000313" key="2">
    <source>
        <dbReference type="Proteomes" id="UP001220324"/>
    </source>
</evidence>
<evidence type="ECO:0000313" key="1">
    <source>
        <dbReference type="EMBL" id="KAJ5537608.1"/>
    </source>
</evidence>